<keyword evidence="3" id="KW-1185">Reference proteome</keyword>
<reference evidence="2" key="1">
    <citation type="submission" date="2023-04" db="EMBL/GenBank/DDBJ databases">
        <authorList>
            <person name="Vijverberg K."/>
            <person name="Xiong W."/>
            <person name="Schranz E."/>
        </authorList>
    </citation>
    <scope>NUCLEOTIDE SEQUENCE</scope>
</reference>
<dbReference type="Proteomes" id="UP001177003">
    <property type="component" value="Chromosome 8"/>
</dbReference>
<feature type="transmembrane region" description="Helical" evidence="1">
    <location>
        <begin position="12"/>
        <end position="30"/>
    </location>
</feature>
<sequence length="168" mass="19188">MDVSAGCCVLGVATVIMFFIWRVSNLSWFVSTKKLRKHLKDQGLNNSSNKCMSREGKEMAQTKTEAKAKQFSLTRDMAPRVSPFFYRSINTHEFQIGKKAMCIEEPKPNLDTLIKRLRSKQSLHNVIPLSNAQIDNKTRFNGGIVMESMLHGNLKRRSKRDTLSCLYS</sequence>
<dbReference type="EMBL" id="OX465084">
    <property type="protein sequence ID" value="CAI9299749.1"/>
    <property type="molecule type" value="Genomic_DNA"/>
</dbReference>
<name>A0AA35ZWU4_LACSI</name>
<evidence type="ECO:0000313" key="3">
    <source>
        <dbReference type="Proteomes" id="UP001177003"/>
    </source>
</evidence>
<gene>
    <name evidence="2" type="ORF">LSALG_LOCUS38439</name>
</gene>
<organism evidence="2 3">
    <name type="scientific">Lactuca saligna</name>
    <name type="common">Willowleaf lettuce</name>
    <dbReference type="NCBI Taxonomy" id="75948"/>
    <lineage>
        <taxon>Eukaryota</taxon>
        <taxon>Viridiplantae</taxon>
        <taxon>Streptophyta</taxon>
        <taxon>Embryophyta</taxon>
        <taxon>Tracheophyta</taxon>
        <taxon>Spermatophyta</taxon>
        <taxon>Magnoliopsida</taxon>
        <taxon>eudicotyledons</taxon>
        <taxon>Gunneridae</taxon>
        <taxon>Pentapetalae</taxon>
        <taxon>asterids</taxon>
        <taxon>campanulids</taxon>
        <taxon>Asterales</taxon>
        <taxon>Asteraceae</taxon>
        <taxon>Cichorioideae</taxon>
        <taxon>Cichorieae</taxon>
        <taxon>Lactucinae</taxon>
        <taxon>Lactuca</taxon>
    </lineage>
</organism>
<evidence type="ECO:0000313" key="2">
    <source>
        <dbReference type="EMBL" id="CAI9299749.1"/>
    </source>
</evidence>
<evidence type="ECO:0000256" key="1">
    <source>
        <dbReference type="SAM" id="Phobius"/>
    </source>
</evidence>
<proteinExistence type="predicted"/>
<dbReference type="AlphaFoldDB" id="A0AA35ZWU4"/>
<keyword evidence="1" id="KW-1133">Transmembrane helix</keyword>
<accession>A0AA35ZWU4</accession>
<protein>
    <submittedName>
        <fullName evidence="2">Uncharacterized protein</fullName>
    </submittedName>
</protein>
<keyword evidence="1" id="KW-0812">Transmembrane</keyword>
<keyword evidence="1" id="KW-0472">Membrane</keyword>